<gene>
    <name evidence="3" type="ORF">HMPREF9303_2158</name>
</gene>
<dbReference type="PANTHER" id="PTHR47396">
    <property type="entry name" value="TYPE I RESTRICTION ENZYME ECOKI R PROTEIN"/>
    <property type="match status" value="1"/>
</dbReference>
<evidence type="ECO:0000313" key="3">
    <source>
        <dbReference type="EMBL" id="EGC87396.1"/>
    </source>
</evidence>
<name>F0H446_9BACT</name>
<dbReference type="RefSeq" id="WP_004351675.1">
    <property type="nucleotide sequence ID" value="NZ_AEXO01000013.1"/>
</dbReference>
<keyword evidence="1" id="KW-0175">Coiled coil</keyword>
<dbReference type="CDD" id="cd18785">
    <property type="entry name" value="SF2_C"/>
    <property type="match status" value="1"/>
</dbReference>
<dbReference type="GO" id="GO:0000403">
    <property type="term" value="F:Y-form DNA binding"/>
    <property type="evidence" value="ECO:0007669"/>
    <property type="project" value="TreeGrafter"/>
</dbReference>
<dbReference type="InterPro" id="IPR050742">
    <property type="entry name" value="Helicase_Restrict-Modif_Enz"/>
</dbReference>
<dbReference type="CDD" id="cd09126">
    <property type="entry name" value="PLDc_C_DEXD_like"/>
    <property type="match status" value="1"/>
</dbReference>
<evidence type="ECO:0000313" key="4">
    <source>
        <dbReference type="Proteomes" id="UP000003155"/>
    </source>
</evidence>
<feature type="domain" description="Helicase ATP-binding" evidence="2">
    <location>
        <begin position="449"/>
        <end position="614"/>
    </location>
</feature>
<dbReference type="InterPro" id="IPR054347">
    <property type="entry name" value="TOTE_primase"/>
</dbReference>
<dbReference type="EMBL" id="AEXO01000013">
    <property type="protein sequence ID" value="EGC87396.1"/>
    <property type="molecule type" value="Genomic_DNA"/>
</dbReference>
<dbReference type="InterPro" id="IPR027417">
    <property type="entry name" value="P-loop_NTPase"/>
</dbReference>
<dbReference type="PROSITE" id="PS51192">
    <property type="entry name" value="HELICASE_ATP_BIND_1"/>
    <property type="match status" value="1"/>
</dbReference>
<dbReference type="GO" id="GO:0061749">
    <property type="term" value="F:forked DNA-dependent helicase activity"/>
    <property type="evidence" value="ECO:0007669"/>
    <property type="project" value="TreeGrafter"/>
</dbReference>
<dbReference type="Gene3D" id="3.40.50.300">
    <property type="entry name" value="P-loop containing nucleotide triphosphate hydrolases"/>
    <property type="match status" value="2"/>
</dbReference>
<dbReference type="InterPro" id="IPR014001">
    <property type="entry name" value="Helicase_ATP-bd"/>
</dbReference>
<dbReference type="GO" id="GO:0036121">
    <property type="term" value="F:double-stranded DNA helicase activity"/>
    <property type="evidence" value="ECO:0007669"/>
    <property type="project" value="TreeGrafter"/>
</dbReference>
<dbReference type="PANTHER" id="PTHR47396:SF1">
    <property type="entry name" value="ATP-DEPENDENT HELICASE IRC3-RELATED"/>
    <property type="match status" value="1"/>
</dbReference>
<dbReference type="CDD" id="cd17926">
    <property type="entry name" value="DEXHc_RE"/>
    <property type="match status" value="1"/>
</dbReference>
<dbReference type="SMART" id="SM00487">
    <property type="entry name" value="DEXDc"/>
    <property type="match status" value="1"/>
</dbReference>
<comment type="caution">
    <text evidence="3">The sequence shown here is derived from an EMBL/GenBank/DDBJ whole genome shotgun (WGS) entry which is preliminary data.</text>
</comment>
<dbReference type="SUPFAM" id="SSF52540">
    <property type="entry name" value="P-loop containing nucleoside triphosphate hydrolases"/>
    <property type="match status" value="2"/>
</dbReference>
<dbReference type="Pfam" id="PF04851">
    <property type="entry name" value="ResIII"/>
    <property type="match status" value="1"/>
</dbReference>
<dbReference type="Pfam" id="PF22548">
    <property type="entry name" value="AEP-TOTE"/>
    <property type="match status" value="1"/>
</dbReference>
<reference evidence="3 4" key="1">
    <citation type="submission" date="2011-02" db="EMBL/GenBank/DDBJ databases">
        <authorList>
            <person name="Durkin A.S."/>
            <person name="Madupu R."/>
            <person name="Torralba M."/>
            <person name="Gillis M."/>
            <person name="Methe B."/>
            <person name="Sutton G."/>
            <person name="Nelson K.E."/>
        </authorList>
    </citation>
    <scope>NUCLEOTIDE SEQUENCE [LARGE SCALE GENOMIC DNA]</scope>
    <source>
        <strain evidence="3 4">CRIS 18C-A</strain>
    </source>
</reference>
<proteinExistence type="predicted"/>
<keyword evidence="4" id="KW-1185">Reference proteome</keyword>
<dbReference type="InterPro" id="IPR006935">
    <property type="entry name" value="Helicase/UvrB_N"/>
</dbReference>
<dbReference type="Proteomes" id="UP000003155">
    <property type="component" value="Unassembled WGS sequence"/>
</dbReference>
<protein>
    <submittedName>
        <fullName evidence="3">Type III restriction enzyme, res subunit</fullName>
    </submittedName>
</protein>
<dbReference type="GO" id="GO:0005524">
    <property type="term" value="F:ATP binding"/>
    <property type="evidence" value="ECO:0007669"/>
    <property type="project" value="InterPro"/>
</dbReference>
<sequence>MMNNEQYQQLLLRYEALERENERLKVLLRKHGITYVPDRIKIPDTSPYSPISFPPVRLSLDGKIRLFRSLFRGREDVYARRWQSRTTGKGGYQPVCTNEWRTGVCDKRQYKCAECPNRNFETLNDRAVYRHLEGRNEDCLDVIGLYTIMPDNSCAFLCTDFDDKNCEHGYKGDVKAFIDVCKEWSIPYAIERSRSGNGAHVWIFFEDVLPAYKARQVGSAILTEAMNRNGRMSFKSYDRFFPNQDYLPEGGLGNLVALPLQGRARRKLNTVFVDDDFLAYQDQWAFLSQIKKMTAGTVEKVLAEHRQAELGPLSVSDEQKPWTPPIVQPIGNSDIYENVEIVKADKLYIPIKAVSAKVLNHLKRIAAFKNPEYYRRQAMRLSTYSVPRVISCCEFTDDYLLMPRGCEDAVTSFLNKNNIDFTLTDKTQPGQPVSVTFQGELRTEQQQAVDCISAFDNGVLYATTAFGKTVAAAALIAYKKVNTLILVHSKALLGQWKERLSEFLNIDYQKPDRPKRRGRYKAFSPIGCLDSTGNVLHGMIDVALMQSCLDGDEVKPFVRDYGMVIVDECHHVSSVTFERVLKGVTARYVYGLTATPIRKDGHQPIIFMQCGPIRFSADAAGLMAQQGFHRYFIPRFTSFRPLTEDKQNISSLYQSLVDDEVRNNLIVDDVCKAVDAGRIPMVLTSRTAHVEILSQMLHDRGKDVILLTGSGTAKEKKTALHQLRIAPVKNRLVVIATGKYVGEGFDYPRLDTLFLALPISWKGLLAQYAGRLHREYPGKIDVRIYDYIDLHHPVYDSMYKRRLKGYTSIGYKVADVSSPALFDSLSDLDLSSSEGQIFNGKTFFVPFCKDLLAAKHSIIISSPKLYHVQQNQLTDMFKNLLVNGINIIVLSKQSDEQTDYLKSLGITVNTNKILSHSCAIIDRTIVWYGGIHLLGFSTEEDNIIKLSDNARLGAELIGALME</sequence>
<dbReference type="AlphaFoldDB" id="F0H446"/>
<dbReference type="GO" id="GO:0016787">
    <property type="term" value="F:hydrolase activity"/>
    <property type="evidence" value="ECO:0007669"/>
    <property type="project" value="InterPro"/>
</dbReference>
<evidence type="ECO:0000256" key="1">
    <source>
        <dbReference type="SAM" id="Coils"/>
    </source>
</evidence>
<feature type="coiled-coil region" evidence="1">
    <location>
        <begin position="7"/>
        <end position="34"/>
    </location>
</feature>
<accession>F0H446</accession>
<organism evidence="3 4">
    <name type="scientific">Prevotella denticola CRIS 18C-A</name>
    <dbReference type="NCBI Taxonomy" id="944557"/>
    <lineage>
        <taxon>Bacteria</taxon>
        <taxon>Pseudomonadati</taxon>
        <taxon>Bacteroidota</taxon>
        <taxon>Bacteroidia</taxon>
        <taxon>Bacteroidales</taxon>
        <taxon>Prevotellaceae</taxon>
        <taxon>Prevotella</taxon>
    </lineage>
</organism>
<evidence type="ECO:0000259" key="2">
    <source>
        <dbReference type="PROSITE" id="PS51192"/>
    </source>
</evidence>